<accession>A0A3L9KYT2</accession>
<gene>
    <name evidence="3" type="ORF">EAE32_09915</name>
</gene>
<protein>
    <submittedName>
        <fullName evidence="3">Uncharacterized protein</fullName>
    </submittedName>
</protein>
<keyword evidence="2" id="KW-0812">Transmembrane</keyword>
<name>A0A3L9KYT2_9MICC</name>
<dbReference type="AlphaFoldDB" id="A0A3L9KYT2"/>
<proteinExistence type="predicted"/>
<keyword evidence="2" id="KW-1133">Transmembrane helix</keyword>
<evidence type="ECO:0000256" key="1">
    <source>
        <dbReference type="SAM" id="MobiDB-lite"/>
    </source>
</evidence>
<feature type="region of interest" description="Disordered" evidence="1">
    <location>
        <begin position="77"/>
        <end position="105"/>
    </location>
</feature>
<sequence length="105" mass="11291">MAPFLHRHRPETFLYALAAVLGVLGAVGYAGSYFSSDWAVRYPVLPFFLVLLAGSLTLTAVTLSLVRLFHQDRYPEDPLDPEAPSAAPAAEDAPRSGSSAAHPPR</sequence>
<feature type="transmembrane region" description="Helical" evidence="2">
    <location>
        <begin position="44"/>
        <end position="66"/>
    </location>
</feature>
<dbReference type="RefSeq" id="WP_121865053.1">
    <property type="nucleotide sequence ID" value="NZ_RDEX01000003.1"/>
</dbReference>
<reference evidence="3 4" key="1">
    <citation type="submission" date="2018-10" db="EMBL/GenBank/DDBJ databases">
        <title>Kocuria tytonicola, new bacteria from the preen glands of American barn owls (Tyto furcata).</title>
        <authorList>
            <person name="Braun M.S."/>
            <person name="Wang E."/>
            <person name="Zimmermann S."/>
            <person name="Boutin S."/>
            <person name="Wagner H."/>
            <person name="Wink M."/>
        </authorList>
    </citation>
    <scope>NUCLEOTIDE SEQUENCE [LARGE SCALE GENOMIC DNA]</scope>
    <source>
        <strain evidence="3 4">473</strain>
    </source>
</reference>
<keyword evidence="4" id="KW-1185">Reference proteome</keyword>
<dbReference type="Proteomes" id="UP000277871">
    <property type="component" value="Unassembled WGS sequence"/>
</dbReference>
<keyword evidence="2" id="KW-0472">Membrane</keyword>
<evidence type="ECO:0000313" key="4">
    <source>
        <dbReference type="Proteomes" id="UP000277871"/>
    </source>
</evidence>
<comment type="caution">
    <text evidence="3">The sequence shown here is derived from an EMBL/GenBank/DDBJ whole genome shotgun (WGS) entry which is preliminary data.</text>
</comment>
<evidence type="ECO:0000313" key="3">
    <source>
        <dbReference type="EMBL" id="RLY91555.1"/>
    </source>
</evidence>
<organism evidence="3 4">
    <name type="scientific">Kocuria tytonicola</name>
    <dbReference type="NCBI Taxonomy" id="2055946"/>
    <lineage>
        <taxon>Bacteria</taxon>
        <taxon>Bacillati</taxon>
        <taxon>Actinomycetota</taxon>
        <taxon>Actinomycetes</taxon>
        <taxon>Micrococcales</taxon>
        <taxon>Micrococcaceae</taxon>
        <taxon>Kocuria</taxon>
    </lineage>
</organism>
<dbReference type="EMBL" id="RDEX01000003">
    <property type="protein sequence ID" value="RLY91555.1"/>
    <property type="molecule type" value="Genomic_DNA"/>
</dbReference>
<evidence type="ECO:0000256" key="2">
    <source>
        <dbReference type="SAM" id="Phobius"/>
    </source>
</evidence>
<feature type="compositionally biased region" description="Low complexity" evidence="1">
    <location>
        <begin position="82"/>
        <end position="91"/>
    </location>
</feature>
<feature type="transmembrane region" description="Helical" evidence="2">
    <location>
        <begin position="12"/>
        <end position="32"/>
    </location>
</feature>